<proteinExistence type="predicted"/>
<keyword evidence="2" id="KW-1185">Reference proteome</keyword>
<protein>
    <submittedName>
        <fullName evidence="1">Uncharacterized protein</fullName>
    </submittedName>
</protein>
<gene>
    <name evidence="1" type="ORF">MLD38_011924</name>
</gene>
<accession>A0ACB9R4N0</accession>
<dbReference type="EMBL" id="CM042883">
    <property type="protein sequence ID" value="KAI4373858.1"/>
    <property type="molecule type" value="Genomic_DNA"/>
</dbReference>
<reference evidence="2" key="1">
    <citation type="journal article" date="2023" name="Front. Plant Sci.">
        <title>Chromosomal-level genome assembly of Melastoma candidum provides insights into trichome evolution.</title>
        <authorList>
            <person name="Zhong Y."/>
            <person name="Wu W."/>
            <person name="Sun C."/>
            <person name="Zou P."/>
            <person name="Liu Y."/>
            <person name="Dai S."/>
            <person name="Zhou R."/>
        </authorList>
    </citation>
    <scope>NUCLEOTIDE SEQUENCE [LARGE SCALE GENOMIC DNA]</scope>
</reference>
<comment type="caution">
    <text evidence="1">The sequence shown here is derived from an EMBL/GenBank/DDBJ whole genome shotgun (WGS) entry which is preliminary data.</text>
</comment>
<organism evidence="1 2">
    <name type="scientific">Melastoma candidum</name>
    <dbReference type="NCBI Taxonomy" id="119954"/>
    <lineage>
        <taxon>Eukaryota</taxon>
        <taxon>Viridiplantae</taxon>
        <taxon>Streptophyta</taxon>
        <taxon>Embryophyta</taxon>
        <taxon>Tracheophyta</taxon>
        <taxon>Spermatophyta</taxon>
        <taxon>Magnoliopsida</taxon>
        <taxon>eudicotyledons</taxon>
        <taxon>Gunneridae</taxon>
        <taxon>Pentapetalae</taxon>
        <taxon>rosids</taxon>
        <taxon>malvids</taxon>
        <taxon>Myrtales</taxon>
        <taxon>Melastomataceae</taxon>
        <taxon>Melastomatoideae</taxon>
        <taxon>Melastomateae</taxon>
        <taxon>Melastoma</taxon>
    </lineage>
</organism>
<evidence type="ECO:0000313" key="2">
    <source>
        <dbReference type="Proteomes" id="UP001057402"/>
    </source>
</evidence>
<sequence>MSFMKGDLPTRTRKLFKGLAKAEPIWLKSMGQSRITLPDDVYIKKFFNKYPESKSEDAIKHHYPTAQPIHCFQQTISKSHQTDQITHPTACITSS</sequence>
<dbReference type="Proteomes" id="UP001057402">
    <property type="component" value="Chromosome 4"/>
</dbReference>
<name>A0ACB9R4N0_9MYRT</name>
<evidence type="ECO:0000313" key="1">
    <source>
        <dbReference type="EMBL" id="KAI4373858.1"/>
    </source>
</evidence>